<name>A0A3G8M171_9HYPH</name>
<sequence length="188" mass="21664">MENWKQRLREAFWFTLAVLFLVETWLWDHFSEWLHDLGRALGLERYEQQFKDFVATLTPLKTLAIFITPAFAIIPAKLVGFELIAHGHVFTGLLAILLAKTLALGVMSFLFDICRDKLMQIDRFRQIYSIVLEIRAWAARLVAPFKQRAYEAADAMCGRIEAFIGVEAGSLTRSIARMRELARQKRSA</sequence>
<evidence type="ECO:0000313" key="3">
    <source>
        <dbReference type="Proteomes" id="UP000273982"/>
    </source>
</evidence>
<dbReference type="RefSeq" id="WP_124737592.1">
    <property type="nucleotide sequence ID" value="NZ_CP034086.1"/>
</dbReference>
<dbReference type="AlphaFoldDB" id="A0A3G8M171"/>
<gene>
    <name evidence="2" type="ORF">EHO51_02710</name>
</gene>
<accession>A0A3G8M171</accession>
<keyword evidence="1" id="KW-1133">Transmembrane helix</keyword>
<dbReference type="KEGG" id="mros:EHO51_02710"/>
<feature type="transmembrane region" description="Helical" evidence="1">
    <location>
        <begin position="63"/>
        <end position="85"/>
    </location>
</feature>
<evidence type="ECO:0000313" key="2">
    <source>
        <dbReference type="EMBL" id="AZG75733.1"/>
    </source>
</evidence>
<feature type="transmembrane region" description="Helical" evidence="1">
    <location>
        <begin position="92"/>
        <end position="111"/>
    </location>
</feature>
<evidence type="ECO:0000256" key="1">
    <source>
        <dbReference type="SAM" id="Phobius"/>
    </source>
</evidence>
<proteinExistence type="predicted"/>
<keyword evidence="1" id="KW-0812">Transmembrane</keyword>
<keyword evidence="1" id="KW-0472">Membrane</keyword>
<dbReference type="EMBL" id="CP034086">
    <property type="protein sequence ID" value="AZG75733.1"/>
    <property type="molecule type" value="Genomic_DNA"/>
</dbReference>
<reference evidence="2 3" key="1">
    <citation type="submission" date="2018-11" db="EMBL/GenBank/DDBJ databases">
        <title>Genome squencing of methanotrophic bacteria isolated from alkaline groundwater in Korea.</title>
        <authorList>
            <person name="Nguyen L.N."/>
        </authorList>
    </citation>
    <scope>NUCLEOTIDE SEQUENCE [LARGE SCALE GENOMIC DNA]</scope>
    <source>
        <strain evidence="2 3">GW6</strain>
    </source>
</reference>
<dbReference type="Proteomes" id="UP000273982">
    <property type="component" value="Chromosome"/>
</dbReference>
<organism evidence="2 3">
    <name type="scientific">Methylocystis rosea</name>
    <dbReference type="NCBI Taxonomy" id="173366"/>
    <lineage>
        <taxon>Bacteria</taxon>
        <taxon>Pseudomonadati</taxon>
        <taxon>Pseudomonadota</taxon>
        <taxon>Alphaproteobacteria</taxon>
        <taxon>Hyphomicrobiales</taxon>
        <taxon>Methylocystaceae</taxon>
        <taxon>Methylocystis</taxon>
    </lineage>
</organism>
<protein>
    <submittedName>
        <fullName evidence="2">Uncharacterized protein</fullName>
    </submittedName>
</protein>